<dbReference type="OrthoDB" id="20290at2759"/>
<dbReference type="GO" id="GO:0005789">
    <property type="term" value="C:endoplasmic reticulum membrane"/>
    <property type="evidence" value="ECO:0007669"/>
    <property type="project" value="TreeGrafter"/>
</dbReference>
<gene>
    <name evidence="8" type="ORF">DFA_03699</name>
</gene>
<dbReference type="Gene3D" id="2.30.29.30">
    <property type="entry name" value="Pleckstrin-homology domain (PH domain)/Phosphotyrosine-binding domain (PTB)"/>
    <property type="match status" value="1"/>
</dbReference>
<dbReference type="InterPro" id="IPR051482">
    <property type="entry name" value="Cholesterol_transport"/>
</dbReference>
<dbReference type="InterPro" id="IPR004182">
    <property type="entry name" value="GRAM"/>
</dbReference>
<dbReference type="Pfam" id="PF16016">
    <property type="entry name" value="VASt"/>
    <property type="match status" value="1"/>
</dbReference>
<feature type="transmembrane region" description="Helical" evidence="6">
    <location>
        <begin position="860"/>
        <end position="879"/>
    </location>
</feature>
<keyword evidence="4 6" id="KW-0472">Membrane</keyword>
<evidence type="ECO:0000313" key="9">
    <source>
        <dbReference type="Proteomes" id="UP000007797"/>
    </source>
</evidence>
<evidence type="ECO:0000256" key="4">
    <source>
        <dbReference type="ARBA" id="ARBA00023136"/>
    </source>
</evidence>
<dbReference type="EMBL" id="GL883018">
    <property type="protein sequence ID" value="EGG18212.1"/>
    <property type="molecule type" value="Genomic_DNA"/>
</dbReference>
<feature type="compositionally biased region" description="Low complexity" evidence="5">
    <location>
        <begin position="160"/>
        <end position="173"/>
    </location>
</feature>
<feature type="compositionally biased region" description="Low complexity" evidence="5">
    <location>
        <begin position="226"/>
        <end position="262"/>
    </location>
</feature>
<dbReference type="GO" id="GO:0032934">
    <property type="term" value="F:sterol binding"/>
    <property type="evidence" value="ECO:0007669"/>
    <property type="project" value="TreeGrafter"/>
</dbReference>
<organism evidence="8 9">
    <name type="scientific">Cavenderia fasciculata</name>
    <name type="common">Slime mold</name>
    <name type="synonym">Dictyostelium fasciculatum</name>
    <dbReference type="NCBI Taxonomy" id="261658"/>
    <lineage>
        <taxon>Eukaryota</taxon>
        <taxon>Amoebozoa</taxon>
        <taxon>Evosea</taxon>
        <taxon>Eumycetozoa</taxon>
        <taxon>Dictyostelia</taxon>
        <taxon>Acytosteliales</taxon>
        <taxon>Cavenderiaceae</taxon>
        <taxon>Cavenderia</taxon>
    </lineage>
</organism>
<keyword evidence="3 6" id="KW-1133">Transmembrane helix</keyword>
<evidence type="ECO:0000256" key="2">
    <source>
        <dbReference type="ARBA" id="ARBA00022692"/>
    </source>
</evidence>
<dbReference type="Pfam" id="PF02893">
    <property type="entry name" value="GRAM"/>
    <property type="match status" value="1"/>
</dbReference>
<dbReference type="KEGG" id="dfa:DFA_03699"/>
<evidence type="ECO:0000256" key="1">
    <source>
        <dbReference type="ARBA" id="ARBA00004167"/>
    </source>
</evidence>
<dbReference type="InterPro" id="IPR031968">
    <property type="entry name" value="VASt"/>
</dbReference>
<dbReference type="STRING" id="1054147.F4Q1R2"/>
<dbReference type="GO" id="GO:0120015">
    <property type="term" value="F:sterol transfer activity"/>
    <property type="evidence" value="ECO:0007669"/>
    <property type="project" value="TreeGrafter"/>
</dbReference>
<accession>F4Q1R2</accession>
<keyword evidence="2 6" id="KW-0812">Transmembrane</keyword>
<evidence type="ECO:0000256" key="3">
    <source>
        <dbReference type="ARBA" id="ARBA00022989"/>
    </source>
</evidence>
<feature type="compositionally biased region" description="Low complexity" evidence="5">
    <location>
        <begin position="346"/>
        <end position="386"/>
    </location>
</feature>
<dbReference type="OMA" id="GTRTKIF"/>
<dbReference type="PROSITE" id="PS51778">
    <property type="entry name" value="VAST"/>
    <property type="match status" value="1"/>
</dbReference>
<feature type="region of interest" description="Disordered" evidence="5">
    <location>
        <begin position="158"/>
        <end position="403"/>
    </location>
</feature>
<dbReference type="RefSeq" id="XP_004357035.1">
    <property type="nucleotide sequence ID" value="XM_004356980.1"/>
</dbReference>
<evidence type="ECO:0000259" key="7">
    <source>
        <dbReference type="PROSITE" id="PS51778"/>
    </source>
</evidence>
<name>F4Q1R2_CACFS</name>
<feature type="compositionally biased region" description="Polar residues" evidence="5">
    <location>
        <begin position="185"/>
        <end position="215"/>
    </location>
</feature>
<proteinExistence type="predicted"/>
<evidence type="ECO:0000256" key="5">
    <source>
        <dbReference type="SAM" id="MobiDB-lite"/>
    </source>
</evidence>
<dbReference type="InterPro" id="IPR011993">
    <property type="entry name" value="PH-like_dom_sf"/>
</dbReference>
<dbReference type="AlphaFoldDB" id="F4Q1R2"/>
<dbReference type="PANTHER" id="PTHR23319">
    <property type="entry name" value="GRAM DOMAIN CONTAINING 1B, ISOFORM E"/>
    <property type="match status" value="1"/>
</dbReference>
<feature type="transmembrane region" description="Helical" evidence="6">
    <location>
        <begin position="728"/>
        <end position="748"/>
    </location>
</feature>
<dbReference type="GO" id="GO:0140268">
    <property type="term" value="C:endoplasmic reticulum-plasma membrane contact site"/>
    <property type="evidence" value="ECO:0007669"/>
    <property type="project" value="TreeGrafter"/>
</dbReference>
<feature type="compositionally biased region" description="Polar residues" evidence="5">
    <location>
        <begin position="387"/>
        <end position="403"/>
    </location>
</feature>
<dbReference type="Proteomes" id="UP000007797">
    <property type="component" value="Unassembled WGS sequence"/>
</dbReference>
<keyword evidence="9" id="KW-1185">Reference proteome</keyword>
<evidence type="ECO:0000256" key="6">
    <source>
        <dbReference type="SAM" id="Phobius"/>
    </source>
</evidence>
<reference evidence="9" key="1">
    <citation type="journal article" date="2011" name="Genome Res.">
        <title>Phylogeny-wide analysis of social amoeba genomes highlights ancient origins for complex intercellular communication.</title>
        <authorList>
            <person name="Heidel A.J."/>
            <person name="Lawal H.M."/>
            <person name="Felder M."/>
            <person name="Schilde C."/>
            <person name="Helps N.R."/>
            <person name="Tunggal B."/>
            <person name="Rivero F."/>
            <person name="John U."/>
            <person name="Schleicher M."/>
            <person name="Eichinger L."/>
            <person name="Platzer M."/>
            <person name="Noegel A.A."/>
            <person name="Schaap P."/>
            <person name="Gloeckner G."/>
        </authorList>
    </citation>
    <scope>NUCLEOTIDE SEQUENCE [LARGE SCALE GENOMIC DNA]</scope>
    <source>
        <strain evidence="9">SH3</strain>
    </source>
</reference>
<feature type="compositionally biased region" description="Low complexity" evidence="5">
    <location>
        <begin position="277"/>
        <end position="297"/>
    </location>
</feature>
<dbReference type="SMART" id="SM00568">
    <property type="entry name" value="GRAM"/>
    <property type="match status" value="1"/>
</dbReference>
<dbReference type="GO" id="GO:0005886">
    <property type="term" value="C:plasma membrane"/>
    <property type="evidence" value="ECO:0007669"/>
    <property type="project" value="TreeGrafter"/>
</dbReference>
<dbReference type="PANTHER" id="PTHR23319:SF37">
    <property type="entry name" value="VAST DOMAIN-CONTAINING PROTEIN"/>
    <property type="match status" value="1"/>
</dbReference>
<comment type="subcellular location">
    <subcellularLocation>
        <location evidence="1">Membrane</location>
        <topology evidence="1">Single-pass membrane protein</topology>
    </subcellularLocation>
</comment>
<evidence type="ECO:0000313" key="8">
    <source>
        <dbReference type="EMBL" id="EGG18212.1"/>
    </source>
</evidence>
<dbReference type="GeneID" id="14870412"/>
<sequence>MTVAIKDESSFHQLFQSLPLDEKLIEEYSCSYNEGGSVSIGRLYISQYHVSYAPKLGSTQIIIPIKDITSILKKNSVYLFPNAIEILTSKDQRFFFSAFLSRDLAFATLTTILNAGGGTKTKIFEDMLAEQEKLQQLPLKSSGEDLIVQDLYNGDDIGASYSSSRSSSTSSSDEPPPSIVGEEGNGNSRRISTPPNNISPPLSQSPSTKMLNSKINETKQTDNVDNNNNNQNNNNNNINTEESSQQQQQQQTQQENNEQQQQKSETIVEEPKEIKDNNNNNNQNNNTNNTNNIGGNNSVFKTVPVTPTKKQEREGSINLSEARELSGSGGISASNNNTPVKPLPQQPQQQTTSSSSSSTSSNSTNTTPVTTRRNNATTTTQAPNRTDSNGNLSSFKPTATTNSNVQQKEAIVLPVSSPSPVSVATAAVGISFAQVPLREKCDHISLSDFDEQPWMNERFPITVEEFYAVIVKSDFWGQVNTTHGYTEQTVSEWKTGSCCIERNMDFRTAIAFKIGPKSTRVSQVQRCRLRNKDELVFQSSSCSKDVPYGDSFSVENLMQVHTAHDDASACVIKLSGKIKFTKTLWGINSMIQKSASQGNKEFFMLWITMVRNQIEAYAFNKLKSTLQKPSAAPQVAAVAAAASTPVLPSPGTIPQSVTSASIPSPAPHQQVSITSGGVITVSKDHPSPASGGATSMVDGANQSGGMVSTSSISLKTLWDNLKSTEKQLVYGVAAVIGIIFFCLIWSVWSSSATSSRLNREIYKFSDSIVLLDSKLNAIMRPDGGIDHQDRIVITPTNLGGERIDSLQRQMETAAMLLQKTQSLLSGLQGELAIEALKIKSQHNNPDLYSDGLSPSSSSSFSFTTIFTAILIIVPCLYFAGNWIKSKV</sequence>
<protein>
    <recommendedName>
        <fullName evidence="7">VASt domain-containing protein</fullName>
    </recommendedName>
</protein>
<feature type="domain" description="VASt" evidence="7">
    <location>
        <begin position="450"/>
        <end position="618"/>
    </location>
</feature>
<dbReference type="GO" id="GO:0032366">
    <property type="term" value="P:intracellular sterol transport"/>
    <property type="evidence" value="ECO:0007669"/>
    <property type="project" value="TreeGrafter"/>
</dbReference>